<name>A0ABS3T521_9FLAO</name>
<comment type="caution">
    <text evidence="7">Lacks conserved residue(s) required for the propagation of feature annotation.</text>
</comment>
<comment type="caution">
    <text evidence="8">The sequence shown here is derived from an EMBL/GenBank/DDBJ whole genome shotgun (WGS) entry which is preliminary data.</text>
</comment>
<proteinExistence type="inferred from homology"/>
<dbReference type="Proteomes" id="UP000676776">
    <property type="component" value="Unassembled WGS sequence"/>
</dbReference>
<feature type="binding site" evidence="7">
    <location>
        <begin position="10"/>
        <end position="15"/>
    </location>
    <ligand>
        <name>ATP</name>
        <dbReference type="ChEBI" id="CHEBI:30616"/>
    </ligand>
</feature>
<evidence type="ECO:0000256" key="3">
    <source>
        <dbReference type="ARBA" id="ARBA00022741"/>
    </source>
</evidence>
<evidence type="ECO:0000313" key="9">
    <source>
        <dbReference type="Proteomes" id="UP000676776"/>
    </source>
</evidence>
<dbReference type="RefSeq" id="WP_208155202.1">
    <property type="nucleotide sequence ID" value="NZ_JAGEVF010000013.1"/>
</dbReference>
<organism evidence="8 9">
    <name type="scientific">Winogradskyella pelagia</name>
    <dbReference type="NCBI Taxonomy" id="2819984"/>
    <lineage>
        <taxon>Bacteria</taxon>
        <taxon>Pseudomonadati</taxon>
        <taxon>Bacteroidota</taxon>
        <taxon>Flavobacteriia</taxon>
        <taxon>Flavobacteriales</taxon>
        <taxon>Flavobacteriaceae</taxon>
        <taxon>Winogradskyella</taxon>
    </lineage>
</organism>
<comment type="cofactor">
    <cofactor evidence="7">
        <name>Mg(2+)</name>
        <dbReference type="ChEBI" id="CHEBI:18420"/>
    </cofactor>
    <text evidence="7">Binds 1 Mg(2+) ion per subunit.</text>
</comment>
<dbReference type="PRINTS" id="PR01100">
    <property type="entry name" value="SHIKIMTKNASE"/>
</dbReference>
<keyword evidence="7" id="KW-0963">Cytoplasm</keyword>
<protein>
    <recommendedName>
        <fullName evidence="7">Shikimate kinase</fullName>
        <shortName evidence="7">SK</shortName>
        <ecNumber evidence="7">2.7.1.71</ecNumber>
    </recommendedName>
</protein>
<dbReference type="InterPro" id="IPR027417">
    <property type="entry name" value="P-loop_NTPase"/>
</dbReference>
<dbReference type="SUPFAM" id="SSF52540">
    <property type="entry name" value="P-loop containing nucleoside triphosphate hydrolases"/>
    <property type="match status" value="1"/>
</dbReference>
<dbReference type="PANTHER" id="PTHR21087:SF16">
    <property type="entry name" value="SHIKIMATE KINASE 1, CHLOROPLASTIC"/>
    <property type="match status" value="1"/>
</dbReference>
<keyword evidence="3 7" id="KW-0547">Nucleotide-binding</keyword>
<dbReference type="EC" id="2.7.1.71" evidence="7"/>
<keyword evidence="5 7" id="KW-0067">ATP-binding</keyword>
<dbReference type="HAMAP" id="MF_00109">
    <property type="entry name" value="Shikimate_kinase"/>
    <property type="match status" value="1"/>
</dbReference>
<dbReference type="GO" id="GO:0016301">
    <property type="term" value="F:kinase activity"/>
    <property type="evidence" value="ECO:0007669"/>
    <property type="project" value="UniProtKB-KW"/>
</dbReference>
<comment type="subunit">
    <text evidence="7">Monomer.</text>
</comment>
<evidence type="ECO:0000256" key="6">
    <source>
        <dbReference type="ARBA" id="ARBA00023141"/>
    </source>
</evidence>
<evidence type="ECO:0000256" key="7">
    <source>
        <dbReference type="HAMAP-Rule" id="MF_00109"/>
    </source>
</evidence>
<feature type="binding site" evidence="7">
    <location>
        <position position="79"/>
    </location>
    <ligand>
        <name>substrate</name>
    </ligand>
</feature>
<evidence type="ECO:0000256" key="2">
    <source>
        <dbReference type="ARBA" id="ARBA00022679"/>
    </source>
</evidence>
<comment type="function">
    <text evidence="7">Catalyzes the specific phosphorylation of the 3-hydroxyl group of shikimic acid using ATP as a cosubstrate.</text>
</comment>
<accession>A0ABS3T521</accession>
<gene>
    <name evidence="7" type="primary">aroK</name>
    <name evidence="8" type="ORF">J4050_13915</name>
</gene>
<reference evidence="8 9" key="1">
    <citation type="submission" date="2021-03" db="EMBL/GenBank/DDBJ databases">
        <title>Winogradskyella sp. nov., isolated from costal sediment.</title>
        <authorList>
            <person name="Gao C."/>
        </authorList>
    </citation>
    <scope>NUCLEOTIDE SEQUENCE [LARGE SCALE GENOMIC DNA]</scope>
    <source>
        <strain evidence="8 9">DF17</strain>
    </source>
</reference>
<dbReference type="Pfam" id="PF01202">
    <property type="entry name" value="SKI"/>
    <property type="match status" value="1"/>
</dbReference>
<evidence type="ECO:0000256" key="5">
    <source>
        <dbReference type="ARBA" id="ARBA00022840"/>
    </source>
</evidence>
<evidence type="ECO:0000256" key="4">
    <source>
        <dbReference type="ARBA" id="ARBA00022777"/>
    </source>
</evidence>
<dbReference type="EMBL" id="JAGEVF010000013">
    <property type="protein sequence ID" value="MBO3117847.1"/>
    <property type="molecule type" value="Genomic_DNA"/>
</dbReference>
<dbReference type="InterPro" id="IPR000623">
    <property type="entry name" value="Shikimate_kinase/TSH1"/>
</dbReference>
<keyword evidence="6 7" id="KW-0057">Aromatic amino acid biosynthesis</keyword>
<dbReference type="PANTHER" id="PTHR21087">
    <property type="entry name" value="SHIKIMATE KINASE"/>
    <property type="match status" value="1"/>
</dbReference>
<keyword evidence="7" id="KW-0460">Magnesium</keyword>
<feature type="binding site" evidence="7">
    <location>
        <position position="32"/>
    </location>
    <ligand>
        <name>substrate</name>
    </ligand>
</feature>
<keyword evidence="4 7" id="KW-0418">Kinase</keyword>
<dbReference type="Gene3D" id="3.40.50.300">
    <property type="entry name" value="P-loop containing nucleotide triphosphate hydrolases"/>
    <property type="match status" value="1"/>
</dbReference>
<evidence type="ECO:0000256" key="1">
    <source>
        <dbReference type="ARBA" id="ARBA00022605"/>
    </source>
</evidence>
<comment type="subcellular location">
    <subcellularLocation>
        <location evidence="7">Cytoplasm</location>
    </subcellularLocation>
</comment>
<sequence length="173" mass="19992">MIVVLIGYMGAGKTSVGKNLAKILDYNFFDLDDYISENEQVSIPEIFQKKGEIYFRTREAKYLRQLIASSEDIVLALGGGTPCYSENMTFLNNSNKINTFFLKLPLRSLVDRLIPEKMNRPLIAHLNTQEEFLEFIGKHLFERNTFYNMATYTVDCEKKTVQEISEDIVRKLV</sequence>
<comment type="catalytic activity">
    <reaction evidence="7">
        <text>shikimate + ATP = 3-phosphoshikimate + ADP + H(+)</text>
        <dbReference type="Rhea" id="RHEA:13121"/>
        <dbReference type="ChEBI" id="CHEBI:15378"/>
        <dbReference type="ChEBI" id="CHEBI:30616"/>
        <dbReference type="ChEBI" id="CHEBI:36208"/>
        <dbReference type="ChEBI" id="CHEBI:145989"/>
        <dbReference type="ChEBI" id="CHEBI:456216"/>
        <dbReference type="EC" id="2.7.1.71"/>
    </reaction>
</comment>
<comment type="pathway">
    <text evidence="7">Metabolic intermediate biosynthesis; chorismate biosynthesis; chorismate from D-erythrose 4-phosphate and phosphoenolpyruvate: step 5/7.</text>
</comment>
<feature type="binding site" evidence="7">
    <location>
        <position position="56"/>
    </location>
    <ligand>
        <name>substrate</name>
    </ligand>
</feature>
<keyword evidence="2 7" id="KW-0808">Transferase</keyword>
<evidence type="ECO:0000313" key="8">
    <source>
        <dbReference type="EMBL" id="MBO3117847.1"/>
    </source>
</evidence>
<keyword evidence="1 7" id="KW-0028">Amino-acid biosynthesis</keyword>
<keyword evidence="9" id="KW-1185">Reference proteome</keyword>
<comment type="similarity">
    <text evidence="7">Belongs to the shikimate kinase family.</text>
</comment>
<feature type="binding site" evidence="7">
    <location>
        <position position="14"/>
    </location>
    <ligand>
        <name>Mg(2+)</name>
        <dbReference type="ChEBI" id="CHEBI:18420"/>
    </ligand>
</feature>
<keyword evidence="7" id="KW-0479">Metal-binding</keyword>
<feature type="binding site" evidence="7">
    <location>
        <position position="143"/>
    </location>
    <ligand>
        <name>substrate</name>
    </ligand>
</feature>
<dbReference type="InterPro" id="IPR031322">
    <property type="entry name" value="Shikimate/glucono_kinase"/>
</dbReference>
<dbReference type="CDD" id="cd00464">
    <property type="entry name" value="SK"/>
    <property type="match status" value="1"/>
</dbReference>
<feature type="binding site" evidence="7">
    <location>
        <position position="120"/>
    </location>
    <ligand>
        <name>ATP</name>
        <dbReference type="ChEBI" id="CHEBI:30616"/>
    </ligand>
</feature>